<dbReference type="OrthoDB" id="4113332at2"/>
<dbReference type="GO" id="GO:0003677">
    <property type="term" value="F:DNA binding"/>
    <property type="evidence" value="ECO:0007669"/>
    <property type="project" value="UniProtKB-KW"/>
</dbReference>
<keyword evidence="1" id="KW-0238">DNA-binding</keyword>
<dbReference type="InterPro" id="IPR055370">
    <property type="entry name" value="Lsr2_DNA-bd"/>
</dbReference>
<accession>A0A4Q7NAE9</accession>
<dbReference type="Pfam" id="PF11774">
    <property type="entry name" value="Lsr2"/>
    <property type="match status" value="1"/>
</dbReference>
<evidence type="ECO:0000256" key="2">
    <source>
        <dbReference type="SAM" id="MobiDB-lite"/>
    </source>
</evidence>
<dbReference type="RefSeq" id="WP_130494533.1">
    <property type="nucleotide sequence ID" value="NZ_SGXD01000006.1"/>
</dbReference>
<dbReference type="InterPro" id="IPR024412">
    <property type="entry name" value="Lsr2_dim_dom"/>
</dbReference>
<dbReference type="InterPro" id="IPR042261">
    <property type="entry name" value="Lsr2-like_dimerization"/>
</dbReference>
<evidence type="ECO:0000313" key="5">
    <source>
        <dbReference type="EMBL" id="RZS79464.1"/>
    </source>
</evidence>
<comment type="caution">
    <text evidence="5">The sequence shown here is derived from an EMBL/GenBank/DDBJ whole genome shotgun (WGS) entry which is preliminary data.</text>
</comment>
<dbReference type="AlphaFoldDB" id="A0A4Q7NAE9"/>
<feature type="domain" description="Lsr2 DNA-binding" evidence="4">
    <location>
        <begin position="79"/>
        <end position="113"/>
    </location>
</feature>
<dbReference type="Gene3D" id="4.10.320.10">
    <property type="entry name" value="E3-binding domain"/>
    <property type="match status" value="1"/>
</dbReference>
<proteinExistence type="predicted"/>
<dbReference type="Proteomes" id="UP000293638">
    <property type="component" value="Unassembled WGS sequence"/>
</dbReference>
<name>A0A4Q7NAE9_9ACTN</name>
<dbReference type="EMBL" id="SGXD01000006">
    <property type="protein sequence ID" value="RZS79464.1"/>
    <property type="molecule type" value="Genomic_DNA"/>
</dbReference>
<gene>
    <name evidence="5" type="ORF">EV189_3818</name>
</gene>
<sequence>MAQRTIVTLEDDIDGGEAEETVTFALDGVTYEIDLNEANAARLRDALAPYVGAGRRVGGRSSAAARPAARPARAASSPKQDTGAVREWARANGFTVSDRGRIPGNVVQAFEQAHS</sequence>
<feature type="compositionally biased region" description="Low complexity" evidence="2">
    <location>
        <begin position="57"/>
        <end position="78"/>
    </location>
</feature>
<reference evidence="5 6" key="1">
    <citation type="submission" date="2019-02" db="EMBL/GenBank/DDBJ databases">
        <title>Genomic Encyclopedia of Type Strains, Phase IV (KMG-IV): sequencing the most valuable type-strain genomes for metagenomic binning, comparative biology and taxonomic classification.</title>
        <authorList>
            <person name="Goeker M."/>
        </authorList>
    </citation>
    <scope>NUCLEOTIDE SEQUENCE [LARGE SCALE GENOMIC DNA]</scope>
    <source>
        <strain evidence="5 6">DSM 45622</strain>
    </source>
</reference>
<dbReference type="GO" id="GO:0016746">
    <property type="term" value="F:acyltransferase activity"/>
    <property type="evidence" value="ECO:0007669"/>
    <property type="project" value="InterPro"/>
</dbReference>
<evidence type="ECO:0000259" key="3">
    <source>
        <dbReference type="Pfam" id="PF11774"/>
    </source>
</evidence>
<evidence type="ECO:0000256" key="1">
    <source>
        <dbReference type="ARBA" id="ARBA00023125"/>
    </source>
</evidence>
<feature type="domain" description="Lsr2 dimerization" evidence="3">
    <location>
        <begin position="1"/>
        <end position="58"/>
    </location>
</feature>
<evidence type="ECO:0000313" key="6">
    <source>
        <dbReference type="Proteomes" id="UP000293638"/>
    </source>
</evidence>
<evidence type="ECO:0000259" key="4">
    <source>
        <dbReference type="Pfam" id="PF23359"/>
    </source>
</evidence>
<feature type="region of interest" description="Disordered" evidence="2">
    <location>
        <begin position="57"/>
        <end position="84"/>
    </location>
</feature>
<dbReference type="InterPro" id="IPR036625">
    <property type="entry name" value="E3-bd_dom_sf"/>
</dbReference>
<keyword evidence="6" id="KW-1185">Reference proteome</keyword>
<protein>
    <submittedName>
        <fullName evidence="5">Lsr2 protein</fullName>
    </submittedName>
</protein>
<dbReference type="Pfam" id="PF23359">
    <property type="entry name" value="Lsr2_DNA-bd"/>
    <property type="match status" value="1"/>
</dbReference>
<organism evidence="5 6">
    <name type="scientific">Motilibacter rhizosphaerae</name>
    <dbReference type="NCBI Taxonomy" id="598652"/>
    <lineage>
        <taxon>Bacteria</taxon>
        <taxon>Bacillati</taxon>
        <taxon>Actinomycetota</taxon>
        <taxon>Actinomycetes</taxon>
        <taxon>Motilibacterales</taxon>
        <taxon>Motilibacteraceae</taxon>
        <taxon>Motilibacter</taxon>
    </lineage>
</organism>
<dbReference type="Gene3D" id="3.30.60.230">
    <property type="entry name" value="Lsr2, dimerization domain"/>
    <property type="match status" value="1"/>
</dbReference>